<dbReference type="InterPro" id="IPR026992">
    <property type="entry name" value="DIOX_N"/>
</dbReference>
<evidence type="ECO:0000256" key="2">
    <source>
        <dbReference type="ARBA" id="ARBA00022723"/>
    </source>
</evidence>
<dbReference type="Gene3D" id="2.60.120.330">
    <property type="entry name" value="B-lactam Antibiotic, Isopenicillin N Synthase, Chain"/>
    <property type="match status" value="1"/>
</dbReference>
<dbReference type="InterPro" id="IPR027443">
    <property type="entry name" value="IPNS-like_sf"/>
</dbReference>
<dbReference type="SUPFAM" id="SSF51197">
    <property type="entry name" value="Clavaminate synthase-like"/>
    <property type="match status" value="1"/>
</dbReference>
<reference evidence="7" key="2">
    <citation type="submission" date="2020-10" db="EMBL/GenBank/DDBJ databases">
        <authorList>
            <person name="Scholz U."/>
            <person name="Mascher M."/>
            <person name="Fiebig A."/>
        </authorList>
    </citation>
    <scope>NUCLEOTIDE SEQUENCE [LARGE SCALE GENOMIC DNA]</scope>
    <source>
        <strain evidence="7">cv. Morex</strain>
    </source>
</reference>
<dbReference type="Gramene" id="HORVU.MOREX.r3.7HG0752330.1">
    <property type="protein sequence ID" value="HORVU.MOREX.r3.7HG0752330.1"/>
    <property type="gene ID" value="HORVU.MOREX.r3.7HG0752330"/>
</dbReference>
<dbReference type="GO" id="GO:0046872">
    <property type="term" value="F:metal ion binding"/>
    <property type="evidence" value="ECO:0007669"/>
    <property type="project" value="UniProtKB-KW"/>
</dbReference>
<dbReference type="Gramene" id="HORVU.MOREX.r2.7HG0623950.1">
    <property type="protein sequence ID" value="HORVU.MOREX.r2.7HG0623950.1"/>
    <property type="gene ID" value="HORVU.MOREX.r2.7HG0623950"/>
</dbReference>
<keyword evidence="2 5" id="KW-0479">Metal-binding</keyword>
<dbReference type="STRING" id="112509.A0A287Y1R8"/>
<reference evidence="7" key="3">
    <citation type="submission" date="2022-01" db="UniProtKB">
        <authorList>
            <consortium name="EnsemblPlants"/>
        </authorList>
    </citation>
    <scope>IDENTIFICATION</scope>
    <source>
        <strain evidence="7">subsp. vulgare</strain>
    </source>
</reference>
<dbReference type="SMR" id="A0A287Y1R8"/>
<keyword evidence="8" id="KW-1185">Reference proteome</keyword>
<dbReference type="GO" id="GO:0016491">
    <property type="term" value="F:oxidoreductase activity"/>
    <property type="evidence" value="ECO:0007669"/>
    <property type="project" value="UniProtKB-KW"/>
</dbReference>
<evidence type="ECO:0000256" key="5">
    <source>
        <dbReference type="RuleBase" id="RU003682"/>
    </source>
</evidence>
<dbReference type="PANTHER" id="PTHR47991">
    <property type="entry name" value="OXOGLUTARATE/IRON-DEPENDENT DIOXYGENASE"/>
    <property type="match status" value="1"/>
</dbReference>
<evidence type="ECO:0000259" key="6">
    <source>
        <dbReference type="PROSITE" id="PS51471"/>
    </source>
</evidence>
<dbReference type="AlphaFoldDB" id="A0A287Y1R8"/>
<dbReference type="Gramene" id="HORVU.MOREX.r3.7HG0752310.1">
    <property type="protein sequence ID" value="HORVU.MOREX.r3.7HG0752310.1"/>
    <property type="gene ID" value="HORVU.MOREX.r3.7HG0752310"/>
</dbReference>
<dbReference type="InterPro" id="IPR005123">
    <property type="entry name" value="Oxoglu/Fe-dep_dioxygenase_dom"/>
</dbReference>
<dbReference type="KEGG" id="hvg:123410421"/>
<dbReference type="OMA" id="DIMIAPA"/>
<dbReference type="KEGG" id="hvg:123410461"/>
<proteinExistence type="inferred from homology"/>
<dbReference type="EnsemblPlants" id="HORVU.MOREX.r3.7HG0752310.1">
    <property type="protein sequence ID" value="HORVU.MOREX.r3.7HG0752310.1"/>
    <property type="gene ID" value="HORVU.MOREX.r3.7HG0752310"/>
</dbReference>
<dbReference type="Proteomes" id="UP000011116">
    <property type="component" value="Chromosome 7H"/>
</dbReference>
<dbReference type="GeneID" id="123410461"/>
<protein>
    <recommendedName>
        <fullName evidence="6">Fe2OG dioxygenase domain-containing protein</fullName>
    </recommendedName>
</protein>
<evidence type="ECO:0000256" key="4">
    <source>
        <dbReference type="ARBA" id="ARBA00023004"/>
    </source>
</evidence>
<evidence type="ECO:0000313" key="7">
    <source>
        <dbReference type="EnsemblPlants" id="HORVU.MOREX.r3.7HG0752340.1"/>
    </source>
</evidence>
<dbReference type="KEGG" id="hvg:123410423"/>
<dbReference type="EnsemblPlants" id="HORVU.MOREX.r3.7HG0752340.1">
    <property type="protein sequence ID" value="HORVU.MOREX.r3.7HG0752340.1"/>
    <property type="gene ID" value="HORVU.MOREX.r3.7HG0752340"/>
</dbReference>
<keyword evidence="4 5" id="KW-0408">Iron</keyword>
<dbReference type="Pfam" id="PF03171">
    <property type="entry name" value="2OG-FeII_Oxy"/>
    <property type="match status" value="1"/>
</dbReference>
<dbReference type="RefSeq" id="XP_044959342.1">
    <property type="nucleotide sequence ID" value="XM_045103407.1"/>
</dbReference>
<evidence type="ECO:0000313" key="8">
    <source>
        <dbReference type="Proteomes" id="UP000011116"/>
    </source>
</evidence>
<dbReference type="EnsemblPlants" id="HORVU.MOREX.r3.7HG0752330.1">
    <property type="protein sequence ID" value="HORVU.MOREX.r3.7HG0752330.1"/>
    <property type="gene ID" value="HORVU.MOREX.r3.7HG0752330"/>
</dbReference>
<dbReference type="KEGG" id="ag:BAA03647"/>
<keyword evidence="3 5" id="KW-0560">Oxidoreductase</keyword>
<reference evidence="8" key="1">
    <citation type="journal article" date="2012" name="Nature">
        <title>A physical, genetic and functional sequence assembly of the barley genome.</title>
        <authorList>
            <consortium name="The International Barley Genome Sequencing Consortium"/>
            <person name="Mayer K.F."/>
            <person name="Waugh R."/>
            <person name="Brown J.W."/>
            <person name="Schulman A."/>
            <person name="Langridge P."/>
            <person name="Platzer M."/>
            <person name="Fincher G.B."/>
            <person name="Muehlbauer G.J."/>
            <person name="Sato K."/>
            <person name="Close T.J."/>
            <person name="Wise R.P."/>
            <person name="Stein N."/>
        </authorList>
    </citation>
    <scope>NUCLEOTIDE SEQUENCE [LARGE SCALE GENOMIC DNA]</scope>
    <source>
        <strain evidence="8">cv. Morex</strain>
    </source>
</reference>
<organism evidence="7 8">
    <name type="scientific">Hordeum vulgare subsp. vulgare</name>
    <name type="common">Domesticated barley</name>
    <dbReference type="NCBI Taxonomy" id="112509"/>
    <lineage>
        <taxon>Eukaryota</taxon>
        <taxon>Viridiplantae</taxon>
        <taxon>Streptophyta</taxon>
        <taxon>Embryophyta</taxon>
        <taxon>Tracheophyta</taxon>
        <taxon>Spermatophyta</taxon>
        <taxon>Magnoliopsida</taxon>
        <taxon>Liliopsida</taxon>
        <taxon>Poales</taxon>
        <taxon>Poaceae</taxon>
        <taxon>BOP clade</taxon>
        <taxon>Pooideae</taxon>
        <taxon>Triticodae</taxon>
        <taxon>Triticeae</taxon>
        <taxon>Hordeinae</taxon>
        <taxon>Hordeum</taxon>
    </lineage>
</organism>
<dbReference type="Pfam" id="PF14226">
    <property type="entry name" value="DIOX_N"/>
    <property type="match status" value="1"/>
</dbReference>
<evidence type="ECO:0000256" key="1">
    <source>
        <dbReference type="ARBA" id="ARBA00008056"/>
    </source>
</evidence>
<gene>
    <name evidence="7" type="primary">LOC123410461</name>
</gene>
<dbReference type="Gramene" id="HORVU.MOREX.r3.7HG0752340.1">
    <property type="protein sequence ID" value="HORVU.MOREX.r3.7HG0752340.1"/>
    <property type="gene ID" value="HORVU.MOREX.r3.7HG0752340"/>
</dbReference>
<dbReference type="PROSITE" id="PS51471">
    <property type="entry name" value="FE2OG_OXY"/>
    <property type="match status" value="1"/>
</dbReference>
<sequence length="338" mass="37574">MAKVMNLTPVHASSIPDSFLLPADRLHPATTDVSLPIIDMSRGRDEVRQAILDSGKEYGFIQVVNHGISEPMLHEMYAVCHEFFDMPAEDKAEFFSEDRSERNKLFCGSAFETLGEKYWIDVLELLYPLPSGDTKDWPHKPQMLREVVGNYTSLARGVAMEILRLLCEGLGLRPDFFVGDISGGRVVVDINYYPPSPNPSRTLGLPPHCDRDLMTVLLPGAVPGLEIAYKGGWIKVQPVPNSLVINFGLQLEVVTNGYLKAVEHRAATNFAEPRLSVASFIVPADDCVVGPAEEFVSEDNPPRYRTLTVGEFKRKHNVVNLDSSINQIININNNQKGI</sequence>
<name>A0A287Y1R8_HORVV</name>
<dbReference type="InterPro" id="IPR050295">
    <property type="entry name" value="Plant_2OG-oxidoreductases"/>
</dbReference>
<dbReference type="InterPro" id="IPR044861">
    <property type="entry name" value="IPNS-like_FE2OG_OXY"/>
</dbReference>
<dbReference type="OrthoDB" id="587413at2759"/>
<accession>A0A287Y1R8</accession>
<comment type="similarity">
    <text evidence="1 5">Belongs to the iron/ascorbate-dependent oxidoreductase family.</text>
</comment>
<evidence type="ECO:0000256" key="3">
    <source>
        <dbReference type="ARBA" id="ARBA00023002"/>
    </source>
</evidence>
<feature type="domain" description="Fe2OG dioxygenase" evidence="6">
    <location>
        <begin position="180"/>
        <end position="283"/>
    </location>
</feature>